<evidence type="ECO:0000259" key="12">
    <source>
        <dbReference type="SMART" id="SM00228"/>
    </source>
</evidence>
<dbReference type="AlphaFoldDB" id="A0A2H0TBP8"/>
<evidence type="ECO:0000313" key="14">
    <source>
        <dbReference type="Proteomes" id="UP000230094"/>
    </source>
</evidence>
<evidence type="ECO:0000256" key="2">
    <source>
        <dbReference type="ARBA" id="ARBA00004141"/>
    </source>
</evidence>
<keyword evidence="10 11" id="KW-0472">Membrane</keyword>
<accession>A0A2H0TBP8</accession>
<dbReference type="GO" id="GO:0006508">
    <property type="term" value="P:proteolysis"/>
    <property type="evidence" value="ECO:0007669"/>
    <property type="project" value="UniProtKB-KW"/>
</dbReference>
<evidence type="ECO:0000256" key="7">
    <source>
        <dbReference type="ARBA" id="ARBA00022833"/>
    </source>
</evidence>
<name>A0A2H0TBP8_9BACT</name>
<keyword evidence="5 11" id="KW-0812">Transmembrane</keyword>
<dbReference type="GO" id="GO:0004222">
    <property type="term" value="F:metalloendopeptidase activity"/>
    <property type="evidence" value="ECO:0007669"/>
    <property type="project" value="InterPro"/>
</dbReference>
<evidence type="ECO:0000313" key="13">
    <source>
        <dbReference type="EMBL" id="PIR68450.1"/>
    </source>
</evidence>
<dbReference type="InterPro" id="IPR036034">
    <property type="entry name" value="PDZ_sf"/>
</dbReference>
<organism evidence="13 14">
    <name type="scientific">Candidatus Nomurabacteria bacterium CG10_big_fil_rev_8_21_14_0_10_35_16</name>
    <dbReference type="NCBI Taxonomy" id="1974731"/>
    <lineage>
        <taxon>Bacteria</taxon>
        <taxon>Candidatus Nomuraibacteriota</taxon>
    </lineage>
</organism>
<dbReference type="InterPro" id="IPR004387">
    <property type="entry name" value="Pept_M50_Zn"/>
</dbReference>
<evidence type="ECO:0000256" key="4">
    <source>
        <dbReference type="ARBA" id="ARBA00022670"/>
    </source>
</evidence>
<evidence type="ECO:0000256" key="8">
    <source>
        <dbReference type="ARBA" id="ARBA00022989"/>
    </source>
</evidence>
<feature type="transmembrane region" description="Helical" evidence="11">
    <location>
        <begin position="332"/>
        <end position="350"/>
    </location>
</feature>
<evidence type="ECO:0000256" key="6">
    <source>
        <dbReference type="ARBA" id="ARBA00022801"/>
    </source>
</evidence>
<gene>
    <name evidence="13" type="ORF">COU49_01130</name>
</gene>
<dbReference type="InterPro" id="IPR041489">
    <property type="entry name" value="PDZ_6"/>
</dbReference>
<evidence type="ECO:0000256" key="11">
    <source>
        <dbReference type="SAM" id="Phobius"/>
    </source>
</evidence>
<keyword evidence="9" id="KW-0482">Metalloprotease</keyword>
<feature type="transmembrane region" description="Helical" evidence="11">
    <location>
        <begin position="280"/>
        <end position="297"/>
    </location>
</feature>
<dbReference type="InterPro" id="IPR008915">
    <property type="entry name" value="Peptidase_M50"/>
</dbReference>
<dbReference type="PANTHER" id="PTHR42837">
    <property type="entry name" value="REGULATOR OF SIGMA-E PROTEASE RSEP"/>
    <property type="match status" value="1"/>
</dbReference>
<keyword evidence="6" id="KW-0378">Hydrolase</keyword>
<evidence type="ECO:0000256" key="5">
    <source>
        <dbReference type="ARBA" id="ARBA00022692"/>
    </source>
</evidence>
<sequence>MLTILAGLLVLGIVISFHEAAHMIIAKWNGVHVPVYSIGFGPVLFSKKWGETEYRISIIPFGGYVKLAGHGDDEDMRRGIPKNKLFSSKSAWRRFAIVAAGPVSNYLLSFFIITTLLFFIGRPQFSTKIDKVYTNTPASKADIMPGDKIIKIDNVEIKNIMDIQAAINRKNGSEVWVDILRINRIIRKKIKPEKKIEFDEVMKSSQTYWLIGIKLADPIYVDKYRPFFSMKWACLGIHRFNKLNISGIYKMIFDKRTKVKDNLAGPVTIMRMSGQVARQGVISLIGFVALISLAIGFMNFIPIPGLDGCYMAFYGIEIIFRKPLPIRVQNAIIKYGVMLLLMLATYVLYLDFLRLA</sequence>
<dbReference type="InterPro" id="IPR001478">
    <property type="entry name" value="PDZ"/>
</dbReference>
<proteinExistence type="inferred from homology"/>
<feature type="domain" description="PDZ" evidence="12">
    <location>
        <begin position="114"/>
        <end position="183"/>
    </location>
</feature>
<dbReference type="CDD" id="cd06163">
    <property type="entry name" value="S2P-M50_PDZ_RseP-like"/>
    <property type="match status" value="1"/>
</dbReference>
<dbReference type="SUPFAM" id="SSF50156">
    <property type="entry name" value="PDZ domain-like"/>
    <property type="match status" value="1"/>
</dbReference>
<dbReference type="EMBL" id="PFCQ01000005">
    <property type="protein sequence ID" value="PIR68450.1"/>
    <property type="molecule type" value="Genomic_DNA"/>
</dbReference>
<keyword evidence="4" id="KW-0645">Protease</keyword>
<keyword evidence="7" id="KW-0862">Zinc</keyword>
<dbReference type="PANTHER" id="PTHR42837:SF2">
    <property type="entry name" value="MEMBRANE METALLOPROTEASE ARASP2, CHLOROPLASTIC-RELATED"/>
    <property type="match status" value="1"/>
</dbReference>
<dbReference type="Pfam" id="PF17820">
    <property type="entry name" value="PDZ_6"/>
    <property type="match status" value="1"/>
</dbReference>
<reference evidence="14" key="1">
    <citation type="submission" date="2017-09" db="EMBL/GenBank/DDBJ databases">
        <title>Depth-based differentiation of microbial function through sediment-hosted aquifers and enrichment of novel symbionts in the deep terrestrial subsurface.</title>
        <authorList>
            <person name="Probst A.J."/>
            <person name="Ladd B."/>
            <person name="Jarett J.K."/>
            <person name="Geller-Mcgrath D.E."/>
            <person name="Sieber C.M.K."/>
            <person name="Emerson J.B."/>
            <person name="Anantharaman K."/>
            <person name="Thomas B.C."/>
            <person name="Malmstrom R."/>
            <person name="Stieglmeier M."/>
            <person name="Klingl A."/>
            <person name="Woyke T."/>
            <person name="Ryan C.M."/>
            <person name="Banfield J.F."/>
        </authorList>
    </citation>
    <scope>NUCLEOTIDE SEQUENCE [LARGE SCALE GENOMIC DNA]</scope>
</reference>
<dbReference type="GO" id="GO:0016020">
    <property type="term" value="C:membrane"/>
    <property type="evidence" value="ECO:0007669"/>
    <property type="project" value="UniProtKB-SubCell"/>
</dbReference>
<dbReference type="Proteomes" id="UP000230094">
    <property type="component" value="Unassembled WGS sequence"/>
</dbReference>
<comment type="caution">
    <text evidence="13">The sequence shown here is derived from an EMBL/GenBank/DDBJ whole genome shotgun (WGS) entry which is preliminary data.</text>
</comment>
<comment type="similarity">
    <text evidence="3">Belongs to the peptidase M50B family.</text>
</comment>
<comment type="subcellular location">
    <subcellularLocation>
        <location evidence="2">Membrane</location>
        <topology evidence="2">Multi-pass membrane protein</topology>
    </subcellularLocation>
</comment>
<keyword evidence="8 11" id="KW-1133">Transmembrane helix</keyword>
<evidence type="ECO:0000256" key="1">
    <source>
        <dbReference type="ARBA" id="ARBA00001947"/>
    </source>
</evidence>
<dbReference type="SMART" id="SM00228">
    <property type="entry name" value="PDZ"/>
    <property type="match status" value="1"/>
</dbReference>
<evidence type="ECO:0000256" key="3">
    <source>
        <dbReference type="ARBA" id="ARBA00007931"/>
    </source>
</evidence>
<comment type="cofactor">
    <cofactor evidence="1">
        <name>Zn(2+)</name>
        <dbReference type="ChEBI" id="CHEBI:29105"/>
    </cofactor>
</comment>
<protein>
    <recommendedName>
        <fullName evidence="12">PDZ domain-containing protein</fullName>
    </recommendedName>
</protein>
<evidence type="ECO:0000256" key="10">
    <source>
        <dbReference type="ARBA" id="ARBA00023136"/>
    </source>
</evidence>
<feature type="transmembrane region" description="Helical" evidence="11">
    <location>
        <begin position="95"/>
        <end position="121"/>
    </location>
</feature>
<dbReference type="Pfam" id="PF02163">
    <property type="entry name" value="Peptidase_M50"/>
    <property type="match status" value="1"/>
</dbReference>
<evidence type="ECO:0000256" key="9">
    <source>
        <dbReference type="ARBA" id="ARBA00023049"/>
    </source>
</evidence>
<dbReference type="Gene3D" id="2.30.42.10">
    <property type="match status" value="1"/>
</dbReference>